<organism evidence="2">
    <name type="scientific">Cladocopium goreaui</name>
    <dbReference type="NCBI Taxonomy" id="2562237"/>
    <lineage>
        <taxon>Eukaryota</taxon>
        <taxon>Sar</taxon>
        <taxon>Alveolata</taxon>
        <taxon>Dinophyceae</taxon>
        <taxon>Suessiales</taxon>
        <taxon>Symbiodiniaceae</taxon>
        <taxon>Cladocopium</taxon>
    </lineage>
</organism>
<keyword evidence="4" id="KW-1185">Reference proteome</keyword>
<name>A0A9P1DNW5_9DINO</name>
<evidence type="ECO:0000313" key="4">
    <source>
        <dbReference type="Proteomes" id="UP001152797"/>
    </source>
</evidence>
<evidence type="ECO:0000313" key="2">
    <source>
        <dbReference type="EMBL" id="CAI4012827.1"/>
    </source>
</evidence>
<feature type="region of interest" description="Disordered" evidence="1">
    <location>
        <begin position="184"/>
        <end position="214"/>
    </location>
</feature>
<gene>
    <name evidence="2" type="ORF">C1SCF055_LOCUS37854</name>
</gene>
<dbReference type="EMBL" id="CAMXCT030005602">
    <property type="protein sequence ID" value="CAL4800139.1"/>
    <property type="molecule type" value="Genomic_DNA"/>
</dbReference>
<dbReference type="OrthoDB" id="446563at2759"/>
<reference evidence="3" key="2">
    <citation type="submission" date="2024-04" db="EMBL/GenBank/DDBJ databases">
        <authorList>
            <person name="Chen Y."/>
            <person name="Shah S."/>
            <person name="Dougan E. K."/>
            <person name="Thang M."/>
            <person name="Chan C."/>
        </authorList>
    </citation>
    <scope>NUCLEOTIDE SEQUENCE [LARGE SCALE GENOMIC DNA]</scope>
</reference>
<accession>A0A9P1DNW5</accession>
<dbReference type="Proteomes" id="UP001152797">
    <property type="component" value="Unassembled WGS sequence"/>
</dbReference>
<reference evidence="2" key="1">
    <citation type="submission" date="2022-10" db="EMBL/GenBank/DDBJ databases">
        <authorList>
            <person name="Chen Y."/>
            <person name="Dougan E. K."/>
            <person name="Chan C."/>
            <person name="Rhodes N."/>
            <person name="Thang M."/>
        </authorList>
    </citation>
    <scope>NUCLEOTIDE SEQUENCE</scope>
</reference>
<evidence type="ECO:0000256" key="1">
    <source>
        <dbReference type="SAM" id="MobiDB-lite"/>
    </source>
</evidence>
<dbReference type="EMBL" id="CAMXCT010005602">
    <property type="protein sequence ID" value="CAI4012827.1"/>
    <property type="molecule type" value="Genomic_DNA"/>
</dbReference>
<dbReference type="EMBL" id="CAMXCT020005602">
    <property type="protein sequence ID" value="CAL1166202.1"/>
    <property type="molecule type" value="Genomic_DNA"/>
</dbReference>
<comment type="caution">
    <text evidence="2">The sequence shown here is derived from an EMBL/GenBank/DDBJ whole genome shotgun (WGS) entry which is preliminary data.</text>
</comment>
<feature type="compositionally biased region" description="Basic and acidic residues" evidence="1">
    <location>
        <begin position="184"/>
        <end position="194"/>
    </location>
</feature>
<sequence length="338" mass="37096">MKCVDKKQEAHLLKSGSCEGRPTVEAHALRSVTSSAESFWLDESVRQALRGQAGPGYSEAQHVGCEQLCRSLQRSQQKLDAEHQVATATWGAPLSLFSESAQQRATESGVHDWAILTVMKARRLVEEAAGLGDLTEVYKAQILTAQREKRKVLREPLLRHLERLDGLAEELQAHQPYLRAAKDAFSRPKADAKAETGLPSSPSVKNPTHEKESPVVILQPRSRPLMFGSLGAKPKEYMIRFLESAIDFVGAAATATGMSADVQSAEAENAATEEAAPPASTEVALPALETAVGTISQWLDVKEAIEESPPSPREVDWTSAQLLWQRCRRKSDRRWTLA</sequence>
<protein>
    <submittedName>
        <fullName evidence="2">Uncharacterized protein</fullName>
    </submittedName>
</protein>
<dbReference type="AlphaFoldDB" id="A0A9P1DNW5"/>
<evidence type="ECO:0000313" key="3">
    <source>
        <dbReference type="EMBL" id="CAL1166202.1"/>
    </source>
</evidence>
<proteinExistence type="predicted"/>